<gene>
    <name evidence="18" type="ORF">BE17_40815</name>
</gene>
<evidence type="ECO:0000256" key="9">
    <source>
        <dbReference type="ARBA" id="ARBA00022827"/>
    </source>
</evidence>
<keyword evidence="11 14" id="KW-0786">Thiamine pyrophosphate</keyword>
<dbReference type="GO" id="GO:0030976">
    <property type="term" value="F:thiamine pyrophosphate binding"/>
    <property type="evidence" value="ECO:0007669"/>
    <property type="project" value="UniProtKB-UniRule"/>
</dbReference>
<keyword evidence="9" id="KW-0274">FAD</keyword>
<dbReference type="InterPro" id="IPR012000">
    <property type="entry name" value="Thiamin_PyroP_enz_cen_dom"/>
</dbReference>
<dbReference type="FunFam" id="3.40.50.970:FF:000016">
    <property type="entry name" value="Acetolactate synthase"/>
    <property type="match status" value="1"/>
</dbReference>
<dbReference type="FunFam" id="3.40.50.1220:FF:000008">
    <property type="entry name" value="Acetolactate synthase"/>
    <property type="match status" value="1"/>
</dbReference>
<evidence type="ECO:0000256" key="2">
    <source>
        <dbReference type="ARBA" id="ARBA00005025"/>
    </source>
</evidence>
<dbReference type="InterPro" id="IPR012001">
    <property type="entry name" value="Thiamin_PyroP_enz_TPP-bd_dom"/>
</dbReference>
<evidence type="ECO:0000256" key="13">
    <source>
        <dbReference type="ARBA" id="ARBA00048670"/>
    </source>
</evidence>
<proteinExistence type="inferred from homology"/>
<evidence type="ECO:0000256" key="4">
    <source>
        <dbReference type="ARBA" id="ARBA00013145"/>
    </source>
</evidence>
<evidence type="ECO:0000256" key="5">
    <source>
        <dbReference type="ARBA" id="ARBA00022605"/>
    </source>
</evidence>
<evidence type="ECO:0000259" key="17">
    <source>
        <dbReference type="Pfam" id="PF02776"/>
    </source>
</evidence>
<dbReference type="GO" id="GO:0050660">
    <property type="term" value="F:flavin adenine dinucleotide binding"/>
    <property type="evidence" value="ECO:0007669"/>
    <property type="project" value="InterPro"/>
</dbReference>
<feature type="domain" description="Thiamine pyrophosphate enzyme N-terminal TPP-binding" evidence="17">
    <location>
        <begin position="3"/>
        <end position="117"/>
    </location>
</feature>
<dbReference type="Pfam" id="PF00205">
    <property type="entry name" value="TPP_enzyme_M"/>
    <property type="match status" value="1"/>
</dbReference>
<evidence type="ECO:0000259" key="15">
    <source>
        <dbReference type="Pfam" id="PF00205"/>
    </source>
</evidence>
<dbReference type="InterPro" id="IPR012846">
    <property type="entry name" value="Acetolactate_synth_lsu"/>
</dbReference>
<dbReference type="Proteomes" id="UP000075635">
    <property type="component" value="Unassembled WGS sequence"/>
</dbReference>
<feature type="domain" description="Thiamine pyrophosphate enzyme TPP-binding" evidence="16">
    <location>
        <begin position="387"/>
        <end position="534"/>
    </location>
</feature>
<comment type="cofactor">
    <cofactor evidence="14">
        <name>Mg(2+)</name>
        <dbReference type="ChEBI" id="CHEBI:18420"/>
    </cofactor>
    <text evidence="14">Binds 1 Mg(2+) ion per subunit.</text>
</comment>
<dbReference type="Pfam" id="PF02775">
    <property type="entry name" value="TPP_enzyme_C"/>
    <property type="match status" value="1"/>
</dbReference>
<dbReference type="PANTHER" id="PTHR18968:SF13">
    <property type="entry name" value="ACETOLACTATE SYNTHASE CATALYTIC SUBUNIT, MITOCHONDRIAL"/>
    <property type="match status" value="1"/>
</dbReference>
<dbReference type="FunFam" id="3.40.50.970:FF:000007">
    <property type="entry name" value="Acetolactate synthase"/>
    <property type="match status" value="1"/>
</dbReference>
<comment type="cofactor">
    <cofactor evidence="14">
        <name>thiamine diphosphate</name>
        <dbReference type="ChEBI" id="CHEBI:58937"/>
    </cofactor>
    <text evidence="14">Binds 1 thiamine pyrophosphate per subunit.</text>
</comment>
<dbReference type="GO" id="GO:0003984">
    <property type="term" value="F:acetolactate synthase activity"/>
    <property type="evidence" value="ECO:0007669"/>
    <property type="project" value="UniProtKB-EC"/>
</dbReference>
<dbReference type="PROSITE" id="PS00187">
    <property type="entry name" value="TPP_ENZYMES"/>
    <property type="match status" value="1"/>
</dbReference>
<dbReference type="SUPFAM" id="SSF52518">
    <property type="entry name" value="Thiamin diphosphate-binding fold (THDP-binding)"/>
    <property type="match status" value="2"/>
</dbReference>
<reference evidence="18 19" key="1">
    <citation type="submission" date="2014-02" db="EMBL/GenBank/DDBJ databases">
        <title>The small core and large imbalanced accessory genome model reveals a collaborative survival strategy of Sorangium cellulosum strains in nature.</title>
        <authorList>
            <person name="Han K."/>
            <person name="Peng R."/>
            <person name="Blom J."/>
            <person name="Li Y.-Z."/>
        </authorList>
    </citation>
    <scope>NUCLEOTIDE SEQUENCE [LARGE SCALE GENOMIC DNA]</scope>
    <source>
        <strain evidence="18 19">So0011-07</strain>
    </source>
</reference>
<dbReference type="EC" id="2.2.1.6" evidence="4 14"/>
<comment type="catalytic activity">
    <reaction evidence="13 14">
        <text>2 pyruvate + H(+) = (2S)-2-acetolactate + CO2</text>
        <dbReference type="Rhea" id="RHEA:25249"/>
        <dbReference type="ChEBI" id="CHEBI:15361"/>
        <dbReference type="ChEBI" id="CHEBI:15378"/>
        <dbReference type="ChEBI" id="CHEBI:16526"/>
        <dbReference type="ChEBI" id="CHEBI:58476"/>
        <dbReference type="EC" id="2.2.1.6"/>
    </reaction>
</comment>
<keyword evidence="10 14" id="KW-0460">Magnesium</keyword>
<evidence type="ECO:0000256" key="12">
    <source>
        <dbReference type="ARBA" id="ARBA00023304"/>
    </source>
</evidence>
<dbReference type="AlphaFoldDB" id="A0A150SE90"/>
<accession>A0A150SE90</accession>
<evidence type="ECO:0000256" key="6">
    <source>
        <dbReference type="ARBA" id="ARBA00022630"/>
    </source>
</evidence>
<dbReference type="CDD" id="cd07035">
    <property type="entry name" value="TPP_PYR_POX_like"/>
    <property type="match status" value="1"/>
</dbReference>
<keyword evidence="5 14" id="KW-0028">Amino-acid biosynthesis</keyword>
<dbReference type="NCBIfam" id="TIGR00118">
    <property type="entry name" value="acolac_lg"/>
    <property type="match status" value="1"/>
</dbReference>
<dbReference type="GO" id="GO:0000287">
    <property type="term" value="F:magnesium ion binding"/>
    <property type="evidence" value="ECO:0007669"/>
    <property type="project" value="UniProtKB-UniRule"/>
</dbReference>
<protein>
    <recommendedName>
        <fullName evidence="4 14">Acetolactate synthase</fullName>
        <ecNumber evidence="4 14">2.2.1.6</ecNumber>
    </recommendedName>
</protein>
<keyword evidence="7 14" id="KW-0808">Transferase</keyword>
<evidence type="ECO:0000256" key="3">
    <source>
        <dbReference type="ARBA" id="ARBA00007812"/>
    </source>
</evidence>
<dbReference type="InterPro" id="IPR045229">
    <property type="entry name" value="TPP_enz"/>
</dbReference>
<dbReference type="InterPro" id="IPR029061">
    <property type="entry name" value="THDP-binding"/>
</dbReference>
<comment type="pathway">
    <text evidence="2 14">Amino-acid biosynthesis; L-valine biosynthesis; L-valine from pyruvate: step 1/4.</text>
</comment>
<dbReference type="GO" id="GO:0009099">
    <property type="term" value="P:L-valine biosynthetic process"/>
    <property type="evidence" value="ECO:0007669"/>
    <property type="project" value="UniProtKB-UniPathway"/>
</dbReference>
<evidence type="ECO:0000256" key="8">
    <source>
        <dbReference type="ARBA" id="ARBA00022723"/>
    </source>
</evidence>
<keyword evidence="6" id="KW-0285">Flavoprotein</keyword>
<dbReference type="UniPathway" id="UPA00049">
    <property type="reaction ID" value="UER00059"/>
</dbReference>
<dbReference type="GO" id="GO:0009097">
    <property type="term" value="P:isoleucine biosynthetic process"/>
    <property type="evidence" value="ECO:0007669"/>
    <property type="project" value="UniProtKB-UniPathway"/>
</dbReference>
<evidence type="ECO:0000256" key="1">
    <source>
        <dbReference type="ARBA" id="ARBA00004974"/>
    </source>
</evidence>
<dbReference type="Pfam" id="PF02776">
    <property type="entry name" value="TPP_enzyme_N"/>
    <property type="match status" value="1"/>
</dbReference>
<dbReference type="InterPro" id="IPR039368">
    <property type="entry name" value="AHAS_TPP"/>
</dbReference>
<dbReference type="GO" id="GO:0005948">
    <property type="term" value="C:acetolactate synthase complex"/>
    <property type="evidence" value="ECO:0007669"/>
    <property type="project" value="TreeGrafter"/>
</dbReference>
<dbReference type="InterPro" id="IPR029035">
    <property type="entry name" value="DHS-like_NAD/FAD-binding_dom"/>
</dbReference>
<comment type="similarity">
    <text evidence="3 14">Belongs to the TPP enzyme family.</text>
</comment>
<evidence type="ECO:0000256" key="14">
    <source>
        <dbReference type="RuleBase" id="RU003591"/>
    </source>
</evidence>
<name>A0A150SE90_SORCE</name>
<dbReference type="SUPFAM" id="SSF52467">
    <property type="entry name" value="DHS-like NAD/FAD-binding domain"/>
    <property type="match status" value="1"/>
</dbReference>
<evidence type="ECO:0000256" key="7">
    <source>
        <dbReference type="ARBA" id="ARBA00022679"/>
    </source>
</evidence>
<evidence type="ECO:0000256" key="10">
    <source>
        <dbReference type="ARBA" id="ARBA00022842"/>
    </source>
</evidence>
<dbReference type="Gene3D" id="3.40.50.1220">
    <property type="entry name" value="TPP-binding domain"/>
    <property type="match status" value="1"/>
</dbReference>
<dbReference type="CDD" id="cd02015">
    <property type="entry name" value="TPP_AHAS"/>
    <property type="match status" value="1"/>
</dbReference>
<sequence length="569" mass="61985">MKRTGAQIIWEVLVSEGVDVVFGYPGGAIMPAYDTILGYPIRHVLVRHEQGAAHMADGYARASGKVGVAVATSGPGATNLVTGIATAMLDSSPIVCITGQVSSKLLGTDAFQETDITGVTLPITKHNYLVTEVEDIAPAIREAFYIARSGRPGPVLVDITKDAQQASMDYEPLKGEVRLPGYRPSYHAVQTDIEKAIELIDDAERPLILAGQGIVRAEATRELLAFVEKTGIPVASTLLGLGGFPATHPLSLGMMGMHGEAWVNHAIQEADLLIALGMRFDDRVTGNLKTYAVKAKKIHVEIDRSEINKNVKVDVGLVGDVRDTLQSLIPGVKQRHRGSWLERIGALKGDSAVRDIQQLPYNEKLYAAHVMHDLWRLTDGKALVVTDVGQHQMWEAQYYKHDHPRKLITSGGLGTMGFALPAAIGARFAKPEEEVWVVVGDGGFQMTACELSTCAQEGIKVHVAVINNGYLGMVRQWQEFFYNRRYSATPMRSPDFVKLAEAHGLTGIRVTKREEIADAVERARATPGTVVVDFRVEQEDSVYPMVPAGADLKDMIRRPSPIVETGEDP</sequence>
<evidence type="ECO:0000313" key="19">
    <source>
        <dbReference type="Proteomes" id="UP000075635"/>
    </source>
</evidence>
<comment type="caution">
    <text evidence="18">The sequence shown here is derived from an EMBL/GenBank/DDBJ whole genome shotgun (WGS) entry which is preliminary data.</text>
</comment>
<keyword evidence="12 14" id="KW-0100">Branched-chain amino acid biosynthesis</keyword>
<organism evidence="18 19">
    <name type="scientific">Sorangium cellulosum</name>
    <name type="common">Polyangium cellulosum</name>
    <dbReference type="NCBI Taxonomy" id="56"/>
    <lineage>
        <taxon>Bacteria</taxon>
        <taxon>Pseudomonadati</taxon>
        <taxon>Myxococcota</taxon>
        <taxon>Polyangia</taxon>
        <taxon>Polyangiales</taxon>
        <taxon>Polyangiaceae</taxon>
        <taxon>Sorangium</taxon>
    </lineage>
</organism>
<dbReference type="Gene3D" id="3.40.50.970">
    <property type="match status" value="2"/>
</dbReference>
<dbReference type="InterPro" id="IPR000399">
    <property type="entry name" value="TPP-bd_CS"/>
</dbReference>
<evidence type="ECO:0000259" key="16">
    <source>
        <dbReference type="Pfam" id="PF02775"/>
    </source>
</evidence>
<dbReference type="EMBL" id="JEMB01001080">
    <property type="protein sequence ID" value="KYF90784.1"/>
    <property type="molecule type" value="Genomic_DNA"/>
</dbReference>
<evidence type="ECO:0000256" key="11">
    <source>
        <dbReference type="ARBA" id="ARBA00023052"/>
    </source>
</evidence>
<dbReference type="PANTHER" id="PTHR18968">
    <property type="entry name" value="THIAMINE PYROPHOSPHATE ENZYMES"/>
    <property type="match status" value="1"/>
</dbReference>
<comment type="pathway">
    <text evidence="1 14">Amino-acid biosynthesis; L-isoleucine biosynthesis; L-isoleucine from 2-oxobutanoate: step 1/4.</text>
</comment>
<dbReference type="UniPathway" id="UPA00047">
    <property type="reaction ID" value="UER00055"/>
</dbReference>
<keyword evidence="8 14" id="KW-0479">Metal-binding</keyword>
<feature type="domain" description="Thiamine pyrophosphate enzyme central" evidence="15">
    <location>
        <begin position="193"/>
        <end position="328"/>
    </location>
</feature>
<evidence type="ECO:0000313" key="18">
    <source>
        <dbReference type="EMBL" id="KYF90784.1"/>
    </source>
</evidence>
<dbReference type="InterPro" id="IPR011766">
    <property type="entry name" value="TPP_enzyme_TPP-bd"/>
</dbReference>